<feature type="transmembrane region" description="Helical" evidence="1">
    <location>
        <begin position="200"/>
        <end position="226"/>
    </location>
</feature>
<reference evidence="2 3" key="1">
    <citation type="journal article" date="2017" name="Int. J. Syst. Evol. Microbiol.">
        <title>Desulfovibrio senegalensis sp. nov., a mesophilic sulfate reducer isolated from marine sediment.</title>
        <authorList>
            <person name="Thioye A."/>
            <person name="Gam Z.B.A."/>
            <person name="Mbengue M."/>
            <person name="Cayol J.L."/>
            <person name="Joseph-Bartoli M."/>
            <person name="Toure-Kane C."/>
            <person name="Labat M."/>
        </authorList>
    </citation>
    <scope>NUCLEOTIDE SEQUENCE [LARGE SCALE GENOMIC DNA]</scope>
    <source>
        <strain evidence="2 3">DSM 101509</strain>
    </source>
</reference>
<comment type="caution">
    <text evidence="2">The sequence shown here is derived from an EMBL/GenBank/DDBJ whole genome shotgun (WGS) entry which is preliminary data.</text>
</comment>
<dbReference type="OrthoDB" id="6212711at2"/>
<keyword evidence="3" id="KW-1185">Reference proteome</keyword>
<sequence length="289" mass="33399">MEQNPFSIYDFLGYLVPGSVFTLCLSYVLVKHDLCSIPPLPEGEGVIWFILIGFIVFSYTFGFALSVISAEIVERYLICRAGYPSKIRFGLGRLSFFREISRNGVLQTCILAVTFITFLLPVVILDFFIGKILNFDKKYFKEYKNEKEKNYVMDCVNKILCHINSDTPLFMQHTPNFFKYLYHFAYEQKSVHSSKLQNYVALYGFSRTLCLITSLIFNLAVSMAIYKYFKEFYVSSEEIICISLLIGGSAILSYTFFFGFAKFYRRYTDEVLMAICAMSKLGKIPKPKK</sequence>
<evidence type="ECO:0000313" key="3">
    <source>
        <dbReference type="Proteomes" id="UP000438699"/>
    </source>
</evidence>
<gene>
    <name evidence="2" type="ORF">F8A88_06980</name>
</gene>
<feature type="transmembrane region" description="Helical" evidence="1">
    <location>
        <begin position="105"/>
        <end position="129"/>
    </location>
</feature>
<protein>
    <submittedName>
        <fullName evidence="2">Uncharacterized protein</fullName>
    </submittedName>
</protein>
<organism evidence="2 3">
    <name type="scientific">Pseudodesulfovibrio senegalensis</name>
    <dbReference type="NCBI Taxonomy" id="1721087"/>
    <lineage>
        <taxon>Bacteria</taxon>
        <taxon>Pseudomonadati</taxon>
        <taxon>Thermodesulfobacteriota</taxon>
        <taxon>Desulfovibrionia</taxon>
        <taxon>Desulfovibrionales</taxon>
        <taxon>Desulfovibrionaceae</taxon>
    </lineage>
</organism>
<name>A0A6N6N4P7_9BACT</name>
<accession>A0A6N6N4P7</accession>
<evidence type="ECO:0000256" key="1">
    <source>
        <dbReference type="SAM" id="Phobius"/>
    </source>
</evidence>
<dbReference type="AlphaFoldDB" id="A0A6N6N4P7"/>
<keyword evidence="1" id="KW-0812">Transmembrane</keyword>
<dbReference type="EMBL" id="WAIE01000002">
    <property type="protein sequence ID" value="KAB1442198.1"/>
    <property type="molecule type" value="Genomic_DNA"/>
</dbReference>
<proteinExistence type="predicted"/>
<feature type="transmembrane region" description="Helical" evidence="1">
    <location>
        <begin position="45"/>
        <end position="68"/>
    </location>
</feature>
<evidence type="ECO:0000313" key="2">
    <source>
        <dbReference type="EMBL" id="KAB1442198.1"/>
    </source>
</evidence>
<keyword evidence="1" id="KW-0472">Membrane</keyword>
<keyword evidence="1" id="KW-1133">Transmembrane helix</keyword>
<dbReference type="RefSeq" id="WP_151150419.1">
    <property type="nucleotide sequence ID" value="NZ_WAIE01000002.1"/>
</dbReference>
<feature type="transmembrane region" description="Helical" evidence="1">
    <location>
        <begin position="12"/>
        <end position="30"/>
    </location>
</feature>
<dbReference type="Proteomes" id="UP000438699">
    <property type="component" value="Unassembled WGS sequence"/>
</dbReference>
<feature type="transmembrane region" description="Helical" evidence="1">
    <location>
        <begin position="238"/>
        <end position="261"/>
    </location>
</feature>